<feature type="transmembrane region" description="Helical" evidence="5">
    <location>
        <begin position="21"/>
        <end position="41"/>
    </location>
</feature>
<evidence type="ECO:0000313" key="8">
    <source>
        <dbReference type="Proteomes" id="UP001596492"/>
    </source>
</evidence>
<evidence type="ECO:0000313" key="7">
    <source>
        <dbReference type="EMBL" id="MFC7292593.1"/>
    </source>
</evidence>
<dbReference type="Pfam" id="PF07690">
    <property type="entry name" value="MFS_1"/>
    <property type="match status" value="1"/>
</dbReference>
<organism evidence="7 8">
    <name type="scientific">Hirschia litorea</name>
    <dbReference type="NCBI Taxonomy" id="1199156"/>
    <lineage>
        <taxon>Bacteria</taxon>
        <taxon>Pseudomonadati</taxon>
        <taxon>Pseudomonadota</taxon>
        <taxon>Alphaproteobacteria</taxon>
        <taxon>Hyphomonadales</taxon>
        <taxon>Hyphomonadaceae</taxon>
        <taxon>Hirschia</taxon>
    </lineage>
</organism>
<feature type="transmembrane region" description="Helical" evidence="5">
    <location>
        <begin position="295"/>
        <end position="312"/>
    </location>
</feature>
<proteinExistence type="predicted"/>
<feature type="transmembrane region" description="Helical" evidence="5">
    <location>
        <begin position="53"/>
        <end position="73"/>
    </location>
</feature>
<dbReference type="RefSeq" id="WP_382168147.1">
    <property type="nucleotide sequence ID" value="NZ_JBHTBR010000005.1"/>
</dbReference>
<sequence length="415" mass="43555">MANLGLHLSISTDLKRKIGMWLLLVAVGCTGSGQTMLFAILPPLARDLGLKEFQVGTIFTLSAIVFTLAGPWCGRKSDQYGRRPFILLGMAGFVLSTFAFAGLLEYGILGGLHGVTLYIVLMLVRSVSGLFSAASASASTAYIADRTPLDQRASGMAKYAAAYGLGTVLGPASAGYLSVFGAVMPLFIMAAIGAITFALLGYFLVEETPPKAQKESPRMKISDNRIFRLLGFNLLSGCAISIPVQIIGFYIIDAFNMSPDDAQKAVGTALTASAISSLAGQIILIQKLKLPPSRLMAIGPLGLVIGNSFISASSTFEMLLVGMFITGLGSGLLMPGTIAAISMRISPTEQGSASGLAIAAGAIGFIFSPVFAFGLYNIHTMGPFIFVGALGAIMMLPFWRAQKIDNISQSPPPIV</sequence>
<evidence type="ECO:0000256" key="1">
    <source>
        <dbReference type="ARBA" id="ARBA00004141"/>
    </source>
</evidence>
<feature type="transmembrane region" description="Helical" evidence="5">
    <location>
        <begin position="115"/>
        <end position="144"/>
    </location>
</feature>
<keyword evidence="4 5" id="KW-0472">Membrane</keyword>
<dbReference type="EMBL" id="JBHTBR010000005">
    <property type="protein sequence ID" value="MFC7292593.1"/>
    <property type="molecule type" value="Genomic_DNA"/>
</dbReference>
<feature type="domain" description="Major facilitator superfamily (MFS) profile" evidence="6">
    <location>
        <begin position="19"/>
        <end position="406"/>
    </location>
</feature>
<feature type="transmembrane region" description="Helical" evidence="5">
    <location>
        <begin position="183"/>
        <end position="205"/>
    </location>
</feature>
<dbReference type="SUPFAM" id="SSF103473">
    <property type="entry name" value="MFS general substrate transporter"/>
    <property type="match status" value="1"/>
</dbReference>
<gene>
    <name evidence="7" type="ORF">ACFQS8_13260</name>
</gene>
<feature type="transmembrane region" description="Helical" evidence="5">
    <location>
        <begin position="318"/>
        <end position="341"/>
    </location>
</feature>
<comment type="caution">
    <text evidence="7">The sequence shown here is derived from an EMBL/GenBank/DDBJ whole genome shotgun (WGS) entry which is preliminary data.</text>
</comment>
<feature type="transmembrane region" description="Helical" evidence="5">
    <location>
        <begin position="353"/>
        <end position="375"/>
    </location>
</feature>
<evidence type="ECO:0000256" key="3">
    <source>
        <dbReference type="ARBA" id="ARBA00022989"/>
    </source>
</evidence>
<feature type="transmembrane region" description="Helical" evidence="5">
    <location>
        <begin position="226"/>
        <end position="252"/>
    </location>
</feature>
<evidence type="ECO:0000256" key="4">
    <source>
        <dbReference type="ARBA" id="ARBA00023136"/>
    </source>
</evidence>
<feature type="transmembrane region" description="Helical" evidence="5">
    <location>
        <begin position="156"/>
        <end position="177"/>
    </location>
</feature>
<feature type="transmembrane region" description="Helical" evidence="5">
    <location>
        <begin position="381"/>
        <end position="399"/>
    </location>
</feature>
<dbReference type="InterPro" id="IPR020846">
    <property type="entry name" value="MFS_dom"/>
</dbReference>
<evidence type="ECO:0000256" key="5">
    <source>
        <dbReference type="SAM" id="Phobius"/>
    </source>
</evidence>
<dbReference type="Proteomes" id="UP001596492">
    <property type="component" value="Unassembled WGS sequence"/>
</dbReference>
<dbReference type="PRINTS" id="PR01035">
    <property type="entry name" value="TCRTETA"/>
</dbReference>
<dbReference type="PROSITE" id="PS50850">
    <property type="entry name" value="MFS"/>
    <property type="match status" value="1"/>
</dbReference>
<evidence type="ECO:0000259" key="6">
    <source>
        <dbReference type="PROSITE" id="PS50850"/>
    </source>
</evidence>
<dbReference type="PANTHER" id="PTHR23546">
    <property type="entry name" value="TRANSPORT PROTEIN"/>
    <property type="match status" value="1"/>
</dbReference>
<dbReference type="InterPro" id="IPR036259">
    <property type="entry name" value="MFS_trans_sf"/>
</dbReference>
<keyword evidence="8" id="KW-1185">Reference proteome</keyword>
<dbReference type="PANTHER" id="PTHR23546:SF1">
    <property type="entry name" value="MEMBRANE PROTEIN"/>
    <property type="match status" value="1"/>
</dbReference>
<feature type="transmembrane region" description="Helical" evidence="5">
    <location>
        <begin position="85"/>
        <end position="109"/>
    </location>
</feature>
<dbReference type="InterPro" id="IPR011701">
    <property type="entry name" value="MFS"/>
</dbReference>
<dbReference type="Gene3D" id="1.20.1250.20">
    <property type="entry name" value="MFS general substrate transporter like domains"/>
    <property type="match status" value="1"/>
</dbReference>
<protein>
    <submittedName>
        <fullName evidence="7">MFS transporter</fullName>
    </submittedName>
</protein>
<evidence type="ECO:0000256" key="2">
    <source>
        <dbReference type="ARBA" id="ARBA00022692"/>
    </source>
</evidence>
<reference evidence="8" key="1">
    <citation type="journal article" date="2019" name="Int. J. Syst. Evol. Microbiol.">
        <title>The Global Catalogue of Microorganisms (GCM) 10K type strain sequencing project: providing services to taxonomists for standard genome sequencing and annotation.</title>
        <authorList>
            <consortium name="The Broad Institute Genomics Platform"/>
            <consortium name="The Broad Institute Genome Sequencing Center for Infectious Disease"/>
            <person name="Wu L."/>
            <person name="Ma J."/>
        </authorList>
    </citation>
    <scope>NUCLEOTIDE SEQUENCE [LARGE SCALE GENOMIC DNA]</scope>
    <source>
        <strain evidence="8">CCUG 51308</strain>
    </source>
</reference>
<accession>A0ABW2INN5</accession>
<name>A0ABW2INN5_9PROT</name>
<keyword evidence="2 5" id="KW-0812">Transmembrane</keyword>
<keyword evidence="3 5" id="KW-1133">Transmembrane helix</keyword>
<feature type="transmembrane region" description="Helical" evidence="5">
    <location>
        <begin position="264"/>
        <end position="283"/>
    </location>
</feature>
<dbReference type="InterPro" id="IPR001958">
    <property type="entry name" value="Tet-R_TetA/multi-R_MdtG-like"/>
</dbReference>
<comment type="subcellular location">
    <subcellularLocation>
        <location evidence="1">Membrane</location>
        <topology evidence="1">Multi-pass membrane protein</topology>
    </subcellularLocation>
</comment>